<evidence type="ECO:0000256" key="4">
    <source>
        <dbReference type="ARBA" id="ARBA00036539"/>
    </source>
</evidence>
<dbReference type="EMBL" id="CP076662">
    <property type="protein sequence ID" value="QWU87559.1"/>
    <property type="molecule type" value="Genomic_DNA"/>
</dbReference>
<dbReference type="InterPro" id="IPR002698">
    <property type="entry name" value="FTHF_cligase"/>
</dbReference>
<proteinExistence type="inferred from homology"/>
<dbReference type="EC" id="6.3.3.2" evidence="5"/>
<gene>
    <name evidence="7" type="ORF">CA3LBN_001824</name>
</gene>
<protein>
    <recommendedName>
        <fullName evidence="5">5-formyltetrahydrofolate cyclo-ligase</fullName>
        <ecNumber evidence="5">6.3.3.2</ecNumber>
    </recommendedName>
</protein>
<organism evidence="7 8">
    <name type="scientific">Candidozyma haemuli</name>
    <dbReference type="NCBI Taxonomy" id="45357"/>
    <lineage>
        <taxon>Eukaryota</taxon>
        <taxon>Fungi</taxon>
        <taxon>Dikarya</taxon>
        <taxon>Ascomycota</taxon>
        <taxon>Saccharomycotina</taxon>
        <taxon>Pichiomycetes</taxon>
        <taxon>Metschnikowiaceae</taxon>
        <taxon>Candidozyma</taxon>
    </lineage>
</organism>
<dbReference type="InterPro" id="IPR046341">
    <property type="entry name" value="SET_dom_sf"/>
</dbReference>
<dbReference type="Pfam" id="PF01812">
    <property type="entry name" value="5-FTHF_cyc-lig"/>
    <property type="match status" value="1"/>
</dbReference>
<keyword evidence="3" id="KW-0067">ATP-binding</keyword>
<dbReference type="PANTHER" id="PTHR23407:SF1">
    <property type="entry name" value="5-FORMYLTETRAHYDROFOLATE CYCLO-LIGASE"/>
    <property type="match status" value="1"/>
</dbReference>
<sequence>MPDTTNDDGRRSEQPSLTNTTLAKAGGIAVEPTLFHDNKKGSTITIVHVGDQLCGSGMDSSVVPHERAVMDAVIALWKSSPSSESYSLKKLHEVVKDRNSDWSLSEKRMKSILKKFNLLPNPTPESLVYANEITSKESPAFNLPEKVKLVMTSKRGKGLFAKANINKGDTLWKEWPLFMVPPLAHLDLIRRGNACTFCGQLVRRSRTGISVLTSSQSGTGMTGTSAKQSLRILVNQNVRRLSPESVSKQSSEVFQKLALNERFKRAERVALYMNMPVGEICTLDIIEHCFSLGKKVFLPRCNGMKMTFLQLESMAAVYNLQPRGKYGLLEPASGLDVLKSGDLDLILVPGVAFTQGGKRLGRGAGYYDKFLSQYSKIHGCVPYLIGLAFEQQLVDDLPQDDHDWWLDEVLVGSPL</sequence>
<accession>A0ABX8I2U6</accession>
<evidence type="ECO:0000313" key="7">
    <source>
        <dbReference type="EMBL" id="QWU87559.1"/>
    </source>
</evidence>
<dbReference type="InterPro" id="IPR037171">
    <property type="entry name" value="NagB/RpiA_transferase-like"/>
</dbReference>
<name>A0ABX8I2U6_9ASCO</name>
<evidence type="ECO:0000256" key="5">
    <source>
        <dbReference type="ARBA" id="ARBA00038966"/>
    </source>
</evidence>
<dbReference type="SUPFAM" id="SSF82199">
    <property type="entry name" value="SET domain"/>
    <property type="match status" value="1"/>
</dbReference>
<dbReference type="NCBIfam" id="TIGR02727">
    <property type="entry name" value="MTHFS_bact"/>
    <property type="match status" value="1"/>
</dbReference>
<reference evidence="7 8" key="1">
    <citation type="submission" date="2021-06" db="EMBL/GenBank/DDBJ databases">
        <title>Candida outbreak in Lebanon.</title>
        <authorList>
            <person name="Finianos M."/>
        </authorList>
    </citation>
    <scope>NUCLEOTIDE SEQUENCE [LARGE SCALE GENOMIC DNA]</scope>
    <source>
        <strain evidence="7">CA3LBN</strain>
    </source>
</reference>
<evidence type="ECO:0000256" key="1">
    <source>
        <dbReference type="ARBA" id="ARBA00010638"/>
    </source>
</evidence>
<evidence type="ECO:0000256" key="3">
    <source>
        <dbReference type="ARBA" id="ARBA00022840"/>
    </source>
</evidence>
<dbReference type="SUPFAM" id="SSF100950">
    <property type="entry name" value="NagB/RpiA/CoA transferase-like"/>
    <property type="match status" value="1"/>
</dbReference>
<dbReference type="PANTHER" id="PTHR23407">
    <property type="entry name" value="ATPASE INHIBITOR/5-FORMYLTETRAHYDROFOLATE CYCLO-LIGASE"/>
    <property type="match status" value="1"/>
</dbReference>
<dbReference type="Gene3D" id="3.40.50.10420">
    <property type="entry name" value="NagB/RpiA/CoA transferase-like"/>
    <property type="match status" value="1"/>
</dbReference>
<evidence type="ECO:0000256" key="2">
    <source>
        <dbReference type="ARBA" id="ARBA00022741"/>
    </source>
</evidence>
<evidence type="ECO:0000256" key="6">
    <source>
        <dbReference type="SAM" id="MobiDB-lite"/>
    </source>
</evidence>
<keyword evidence="8" id="KW-1185">Reference proteome</keyword>
<comment type="similarity">
    <text evidence="1">Belongs to the 5-formyltetrahydrofolate cyclo-ligase family.</text>
</comment>
<dbReference type="Proteomes" id="UP000825434">
    <property type="component" value="Chromosome 2"/>
</dbReference>
<dbReference type="InterPro" id="IPR024185">
    <property type="entry name" value="FTHF_cligase-like_sf"/>
</dbReference>
<comment type="catalytic activity">
    <reaction evidence="4">
        <text>(6S)-5-formyl-5,6,7,8-tetrahydrofolate + ATP = (6R)-5,10-methenyltetrahydrofolate + ADP + phosphate</text>
        <dbReference type="Rhea" id="RHEA:10488"/>
        <dbReference type="ChEBI" id="CHEBI:30616"/>
        <dbReference type="ChEBI" id="CHEBI:43474"/>
        <dbReference type="ChEBI" id="CHEBI:57455"/>
        <dbReference type="ChEBI" id="CHEBI:57457"/>
        <dbReference type="ChEBI" id="CHEBI:456216"/>
        <dbReference type="EC" id="6.3.3.2"/>
    </reaction>
</comment>
<feature type="region of interest" description="Disordered" evidence="6">
    <location>
        <begin position="1"/>
        <end position="20"/>
    </location>
</feature>
<keyword evidence="2" id="KW-0547">Nucleotide-binding</keyword>
<evidence type="ECO:0000313" key="8">
    <source>
        <dbReference type="Proteomes" id="UP000825434"/>
    </source>
</evidence>